<dbReference type="AlphaFoldDB" id="A0A6A6QDE1"/>
<feature type="transmembrane region" description="Helical" evidence="8">
    <location>
        <begin position="211"/>
        <end position="231"/>
    </location>
</feature>
<feature type="transmembrane region" description="Helical" evidence="8">
    <location>
        <begin position="92"/>
        <end position="110"/>
    </location>
</feature>
<feature type="transmembrane region" description="Helical" evidence="8">
    <location>
        <begin position="517"/>
        <end position="535"/>
    </location>
</feature>
<evidence type="ECO:0000259" key="9">
    <source>
        <dbReference type="PROSITE" id="PS50850"/>
    </source>
</evidence>
<comment type="similarity">
    <text evidence="2">Belongs to the major facilitator superfamily. TCR/Tet family.</text>
</comment>
<accession>A0A6A6QDE1</accession>
<feature type="transmembrane region" description="Helical" evidence="8">
    <location>
        <begin position="251"/>
        <end position="270"/>
    </location>
</feature>
<keyword evidence="5 8" id="KW-1133">Transmembrane helix</keyword>
<feature type="domain" description="Major facilitator superfamily (MFS) profile" evidence="9">
    <location>
        <begin position="57"/>
        <end position="503"/>
    </location>
</feature>
<name>A0A6A6QDE1_9PEZI</name>
<evidence type="ECO:0000313" key="10">
    <source>
        <dbReference type="EMBL" id="KAF2490010.1"/>
    </source>
</evidence>
<evidence type="ECO:0000256" key="3">
    <source>
        <dbReference type="ARBA" id="ARBA00022448"/>
    </source>
</evidence>
<evidence type="ECO:0000256" key="5">
    <source>
        <dbReference type="ARBA" id="ARBA00022989"/>
    </source>
</evidence>
<dbReference type="InterPro" id="IPR020846">
    <property type="entry name" value="MFS_dom"/>
</dbReference>
<dbReference type="EMBL" id="MU004198">
    <property type="protein sequence ID" value="KAF2490010.1"/>
    <property type="molecule type" value="Genomic_DNA"/>
</dbReference>
<dbReference type="InterPro" id="IPR011701">
    <property type="entry name" value="MFS"/>
</dbReference>
<dbReference type="Proteomes" id="UP000799750">
    <property type="component" value="Unassembled WGS sequence"/>
</dbReference>
<dbReference type="Pfam" id="PF07690">
    <property type="entry name" value="MFS_1"/>
    <property type="match status" value="1"/>
</dbReference>
<feature type="region of interest" description="Disordered" evidence="7">
    <location>
        <begin position="1"/>
        <end position="46"/>
    </location>
</feature>
<evidence type="ECO:0000256" key="8">
    <source>
        <dbReference type="SAM" id="Phobius"/>
    </source>
</evidence>
<dbReference type="InterPro" id="IPR036259">
    <property type="entry name" value="MFS_trans_sf"/>
</dbReference>
<feature type="compositionally biased region" description="Basic and acidic residues" evidence="7">
    <location>
        <begin position="33"/>
        <end position="46"/>
    </location>
</feature>
<protein>
    <submittedName>
        <fullName evidence="10">Putative efflux pump antibiotic resistance protein</fullName>
    </submittedName>
</protein>
<keyword evidence="11" id="KW-1185">Reference proteome</keyword>
<feature type="transmembrane region" description="Helical" evidence="8">
    <location>
        <begin position="282"/>
        <end position="302"/>
    </location>
</feature>
<feature type="transmembrane region" description="Helical" evidence="8">
    <location>
        <begin position="54"/>
        <end position="80"/>
    </location>
</feature>
<feature type="transmembrane region" description="Helical" evidence="8">
    <location>
        <begin position="376"/>
        <end position="395"/>
    </location>
</feature>
<dbReference type="FunFam" id="1.20.1250.20:FF:000429">
    <property type="entry name" value="MFS drug efflux transporter, putative"/>
    <property type="match status" value="1"/>
</dbReference>
<dbReference type="PANTHER" id="PTHR23501">
    <property type="entry name" value="MAJOR FACILITATOR SUPERFAMILY"/>
    <property type="match status" value="1"/>
</dbReference>
<feature type="transmembrane region" description="Helical" evidence="8">
    <location>
        <begin position="322"/>
        <end position="340"/>
    </location>
</feature>
<evidence type="ECO:0000256" key="1">
    <source>
        <dbReference type="ARBA" id="ARBA00004141"/>
    </source>
</evidence>
<proteinExistence type="inferred from homology"/>
<keyword evidence="4 8" id="KW-0812">Transmembrane</keyword>
<dbReference type="OrthoDB" id="10021397at2759"/>
<organism evidence="10 11">
    <name type="scientific">Lophium mytilinum</name>
    <dbReference type="NCBI Taxonomy" id="390894"/>
    <lineage>
        <taxon>Eukaryota</taxon>
        <taxon>Fungi</taxon>
        <taxon>Dikarya</taxon>
        <taxon>Ascomycota</taxon>
        <taxon>Pezizomycotina</taxon>
        <taxon>Dothideomycetes</taxon>
        <taxon>Pleosporomycetidae</taxon>
        <taxon>Mytilinidiales</taxon>
        <taxon>Mytilinidiaceae</taxon>
        <taxon>Lophium</taxon>
    </lineage>
</organism>
<evidence type="ECO:0000256" key="7">
    <source>
        <dbReference type="SAM" id="MobiDB-lite"/>
    </source>
</evidence>
<dbReference type="Gene3D" id="1.20.1250.20">
    <property type="entry name" value="MFS general substrate transporter like domains"/>
    <property type="match status" value="1"/>
</dbReference>
<dbReference type="GO" id="GO:0022857">
    <property type="term" value="F:transmembrane transporter activity"/>
    <property type="evidence" value="ECO:0007669"/>
    <property type="project" value="InterPro"/>
</dbReference>
<dbReference type="GO" id="GO:0005886">
    <property type="term" value="C:plasma membrane"/>
    <property type="evidence" value="ECO:0007669"/>
    <property type="project" value="TreeGrafter"/>
</dbReference>
<feature type="transmembrane region" description="Helical" evidence="8">
    <location>
        <begin position="122"/>
        <end position="141"/>
    </location>
</feature>
<reference evidence="10" key="1">
    <citation type="journal article" date="2020" name="Stud. Mycol.">
        <title>101 Dothideomycetes genomes: a test case for predicting lifestyles and emergence of pathogens.</title>
        <authorList>
            <person name="Haridas S."/>
            <person name="Albert R."/>
            <person name="Binder M."/>
            <person name="Bloem J."/>
            <person name="Labutti K."/>
            <person name="Salamov A."/>
            <person name="Andreopoulos B."/>
            <person name="Baker S."/>
            <person name="Barry K."/>
            <person name="Bills G."/>
            <person name="Bluhm B."/>
            <person name="Cannon C."/>
            <person name="Castanera R."/>
            <person name="Culley D."/>
            <person name="Daum C."/>
            <person name="Ezra D."/>
            <person name="Gonzalez J."/>
            <person name="Henrissat B."/>
            <person name="Kuo A."/>
            <person name="Liang C."/>
            <person name="Lipzen A."/>
            <person name="Lutzoni F."/>
            <person name="Magnuson J."/>
            <person name="Mondo S."/>
            <person name="Nolan M."/>
            <person name="Ohm R."/>
            <person name="Pangilinan J."/>
            <person name="Park H.-J."/>
            <person name="Ramirez L."/>
            <person name="Alfaro M."/>
            <person name="Sun H."/>
            <person name="Tritt A."/>
            <person name="Yoshinaga Y."/>
            <person name="Zwiers L.-H."/>
            <person name="Turgeon B."/>
            <person name="Goodwin S."/>
            <person name="Spatafora J."/>
            <person name="Crous P."/>
            <person name="Grigoriev I."/>
        </authorList>
    </citation>
    <scope>NUCLEOTIDE SEQUENCE</scope>
    <source>
        <strain evidence="10">CBS 269.34</strain>
    </source>
</reference>
<evidence type="ECO:0000256" key="6">
    <source>
        <dbReference type="ARBA" id="ARBA00023136"/>
    </source>
</evidence>
<evidence type="ECO:0000313" key="11">
    <source>
        <dbReference type="Proteomes" id="UP000799750"/>
    </source>
</evidence>
<feature type="transmembrane region" description="Helical" evidence="8">
    <location>
        <begin position="407"/>
        <end position="428"/>
    </location>
</feature>
<evidence type="ECO:0000256" key="4">
    <source>
        <dbReference type="ARBA" id="ARBA00022692"/>
    </source>
</evidence>
<comment type="subcellular location">
    <subcellularLocation>
        <location evidence="1">Membrane</location>
        <topology evidence="1">Multi-pass membrane protein</topology>
    </subcellularLocation>
</comment>
<sequence>MAALDNKNTPANSLPDNNAIEDRPKSPTETSTSDEKQNDHDPQPRPRELRGWKWIMFISAIIFSTFLYAVDGTVVAVLQPVIVEEFGHVQDMAWLSVAFLLCATSSNLAWGRVYGNFNAKWFYIFHVFIFEVGSAICGTAPSMNIMILGRAIAGIGGSGQYIGCHTLIAATTTMSERPIYVSLTGLSWGLGTVLGPVIGGAFSESSVGWRWAFYINLFIGAACAPAYIFLIPNKDPRPGTPLRARAAEMDYAGITLQAAALAALLLAVNLGGVTYPWNSGRIIALFVVSGLLFLTLGAQQIWSIFTTPARRIIPVQFFRSRTVLILFSCTAASGALLFFTRSDGPLDAGVRLLPFIAVIIVFIIINGALMSKLGYYMPWFLAGGVLAVVGAALMYTIDQTASESRVYGYTVLMGVGTGMFAQASFSVAQAVVEGENVAPAIAFITLAQFMGMTLSLALANAILLNSSQAQIQRILPDVAPAAIQGAVLGARSGLVQSLAPEVKDRVLGAIVSAIDKTYLLVVAGGALTAVLSLGMRRDKLFGGAVGVGGM</sequence>
<feature type="transmembrane region" description="Helical" evidence="8">
    <location>
        <begin position="352"/>
        <end position="370"/>
    </location>
</feature>
<feature type="transmembrane region" description="Helical" evidence="8">
    <location>
        <begin position="440"/>
        <end position="464"/>
    </location>
</feature>
<keyword evidence="3" id="KW-0813">Transport</keyword>
<feature type="transmembrane region" description="Helical" evidence="8">
    <location>
        <begin position="179"/>
        <end position="199"/>
    </location>
</feature>
<dbReference type="PROSITE" id="PS50850">
    <property type="entry name" value="MFS"/>
    <property type="match status" value="1"/>
</dbReference>
<keyword evidence="6 8" id="KW-0472">Membrane</keyword>
<evidence type="ECO:0000256" key="2">
    <source>
        <dbReference type="ARBA" id="ARBA00007520"/>
    </source>
</evidence>
<gene>
    <name evidence="10" type="ORF">BU16DRAFT_597608</name>
</gene>
<dbReference type="PANTHER" id="PTHR23501:SF12">
    <property type="entry name" value="MAJOR FACILITATOR SUPERFAMILY (MFS) PROFILE DOMAIN-CONTAINING PROTEIN-RELATED"/>
    <property type="match status" value="1"/>
</dbReference>
<dbReference type="SUPFAM" id="SSF103473">
    <property type="entry name" value="MFS general substrate transporter"/>
    <property type="match status" value="1"/>
</dbReference>
<feature type="compositionally biased region" description="Polar residues" evidence="7">
    <location>
        <begin position="1"/>
        <end position="16"/>
    </location>
</feature>